<comment type="caution">
    <text evidence="1">The sequence shown here is derived from an EMBL/GenBank/DDBJ whole genome shotgun (WGS) entry which is preliminary data.</text>
</comment>
<dbReference type="EMBL" id="LXQA011146160">
    <property type="protein sequence ID" value="MCI86638.1"/>
    <property type="molecule type" value="Genomic_DNA"/>
</dbReference>
<keyword evidence="2" id="KW-1185">Reference proteome</keyword>
<name>A0A392VE33_9FABA</name>
<evidence type="ECO:0000313" key="1">
    <source>
        <dbReference type="EMBL" id="MCI86638.1"/>
    </source>
</evidence>
<dbReference type="Proteomes" id="UP000265520">
    <property type="component" value="Unassembled WGS sequence"/>
</dbReference>
<accession>A0A392VE33</accession>
<dbReference type="Pfam" id="PF14223">
    <property type="entry name" value="Retrotran_gag_2"/>
    <property type="match status" value="1"/>
</dbReference>
<sequence>LRSKEIWHLVENGVTAAPANPTAEQLAAATASNLADLKVKNYLFQAIDRSIMETILNRTTAKDIWDAMKRK</sequence>
<feature type="non-terminal residue" evidence="1">
    <location>
        <position position="71"/>
    </location>
</feature>
<reference evidence="1 2" key="1">
    <citation type="journal article" date="2018" name="Front. Plant Sci.">
        <title>Red Clover (Trifolium pratense) and Zigzag Clover (T. medium) - A Picture of Genomic Similarities and Differences.</title>
        <authorList>
            <person name="Dluhosova J."/>
            <person name="Istvanek J."/>
            <person name="Nedelnik J."/>
            <person name="Repkova J."/>
        </authorList>
    </citation>
    <scope>NUCLEOTIDE SEQUENCE [LARGE SCALE GENOMIC DNA]</scope>
    <source>
        <strain evidence="2">cv. 10/8</strain>
        <tissue evidence="1">Leaf</tissue>
    </source>
</reference>
<organism evidence="1 2">
    <name type="scientific">Trifolium medium</name>
    <dbReference type="NCBI Taxonomy" id="97028"/>
    <lineage>
        <taxon>Eukaryota</taxon>
        <taxon>Viridiplantae</taxon>
        <taxon>Streptophyta</taxon>
        <taxon>Embryophyta</taxon>
        <taxon>Tracheophyta</taxon>
        <taxon>Spermatophyta</taxon>
        <taxon>Magnoliopsida</taxon>
        <taxon>eudicotyledons</taxon>
        <taxon>Gunneridae</taxon>
        <taxon>Pentapetalae</taxon>
        <taxon>rosids</taxon>
        <taxon>fabids</taxon>
        <taxon>Fabales</taxon>
        <taxon>Fabaceae</taxon>
        <taxon>Papilionoideae</taxon>
        <taxon>50 kb inversion clade</taxon>
        <taxon>NPAAA clade</taxon>
        <taxon>Hologalegina</taxon>
        <taxon>IRL clade</taxon>
        <taxon>Trifolieae</taxon>
        <taxon>Trifolium</taxon>
    </lineage>
</organism>
<feature type="non-terminal residue" evidence="1">
    <location>
        <position position="1"/>
    </location>
</feature>
<dbReference type="AlphaFoldDB" id="A0A392VE33"/>
<protein>
    <submittedName>
        <fullName evidence="1">Retrovirus-related Pol polyprotein from transposon TNT 1-94</fullName>
    </submittedName>
</protein>
<proteinExistence type="predicted"/>
<evidence type="ECO:0000313" key="2">
    <source>
        <dbReference type="Proteomes" id="UP000265520"/>
    </source>
</evidence>